<evidence type="ECO:0000256" key="5">
    <source>
        <dbReference type="ARBA" id="ARBA00022692"/>
    </source>
</evidence>
<dbReference type="InterPro" id="IPR013111">
    <property type="entry name" value="EGF_extracell"/>
</dbReference>
<keyword evidence="11" id="KW-0675">Receptor</keyword>
<dbReference type="PROSITE" id="PS00022">
    <property type="entry name" value="EGF_1"/>
    <property type="match status" value="8"/>
</dbReference>
<protein>
    <recommendedName>
        <fullName evidence="17">EGF-like domain-containing protein</fullName>
    </recommendedName>
</protein>
<feature type="disulfide bond" evidence="13">
    <location>
        <begin position="2307"/>
        <end position="2324"/>
    </location>
</feature>
<proteinExistence type="predicted"/>
<keyword evidence="5 16" id="KW-0812">Transmembrane</keyword>
<dbReference type="InterPro" id="IPR036055">
    <property type="entry name" value="LDL_receptor-like_sf"/>
</dbReference>
<feature type="disulfide bond" evidence="14">
    <location>
        <begin position="538"/>
        <end position="556"/>
    </location>
</feature>
<feature type="repeat" description="LDL-receptor class B" evidence="15">
    <location>
        <begin position="1844"/>
        <end position="1886"/>
    </location>
</feature>
<dbReference type="Gene3D" id="2.10.25.10">
    <property type="entry name" value="Laminin"/>
    <property type="match status" value="9"/>
</dbReference>
<dbReference type="PANTHER" id="PTHR22722">
    <property type="entry name" value="LOW-DENSITY LIPOPROTEIN RECEPTOR-RELATED PROTEIN 2-RELATED"/>
    <property type="match status" value="1"/>
</dbReference>
<dbReference type="GO" id="GO:0005509">
    <property type="term" value="F:calcium ion binding"/>
    <property type="evidence" value="ECO:0007669"/>
    <property type="project" value="InterPro"/>
</dbReference>
<dbReference type="PROSITE" id="PS01209">
    <property type="entry name" value="LDLRA_1"/>
    <property type="match status" value="8"/>
</dbReference>
<feature type="domain" description="EGF-like" evidence="17">
    <location>
        <begin position="2262"/>
        <end position="2298"/>
    </location>
</feature>
<keyword evidence="4" id="KW-0254">Endocytosis</keyword>
<evidence type="ECO:0000256" key="9">
    <source>
        <dbReference type="ARBA" id="ARBA00023136"/>
    </source>
</evidence>
<dbReference type="PANTHER" id="PTHR22722:SF14">
    <property type="entry name" value="MEGALIN, ISOFORM A"/>
    <property type="match status" value="1"/>
</dbReference>
<dbReference type="WBParaSite" id="MBELARI_LOCUS18157">
    <property type="protein sequence ID" value="MBELARI_LOCUS18157"/>
    <property type="gene ID" value="MBELARI_LOCUS18157"/>
</dbReference>
<evidence type="ECO:0000256" key="8">
    <source>
        <dbReference type="ARBA" id="ARBA00022989"/>
    </source>
</evidence>
<evidence type="ECO:0000313" key="19">
    <source>
        <dbReference type="WBParaSite" id="MBELARI_LOCUS18157"/>
    </source>
</evidence>
<evidence type="ECO:0000256" key="6">
    <source>
        <dbReference type="ARBA" id="ARBA00022729"/>
    </source>
</evidence>
<keyword evidence="12" id="KW-0325">Glycoprotein</keyword>
<feature type="disulfide bond" evidence="14">
    <location>
        <begin position="694"/>
        <end position="709"/>
    </location>
</feature>
<sequence>MRLIDVNLYDKTVPVPTNDCSKSNCAQLCLYTQTPTCQCWKGVVNVKDGLCQDPNAFLVFSRSRSILFLQIENSLVDSGYPKMAHDPISDPSLVRNAIAVVVDQDRSQIFYSDAQTRKVLTSALDGSNAYPIVEDIGSVEGVSLDSVNRYLYFTTGVPPAIWRVSVVEADPATYPKRPELLVMLSIEDKPRGIAVHPCRMLIFFTNWQLQRPAIERVYYSGYDRKRIIETDLVTPNGITIDFSAEKLYFTEAETGSIQRSDLDGSFRETIVSTINATTPKNATGTKTNHKTSHPFALAIFENTIYYSDWVQRAVVAVNKLSGENRRIIYQNMSDQPMGIDVWNTNKEPLDCECKPGQFKCDTGECRPKEARCNFQKDCIDASDEKECPRSNCSLHEFGLTKLINCERTTQCIQADWLCDGDNDCWDGWDEEQCSGELLPFSKKKLTPVGRKDCLSSEFKCVLTGSCINNAWRCDGQPDCGDGSDEADCDNTRKCLGFKCNTGNKCIEADQKCDGKKDCDDGEDEAGCDDECHAGTFNCTNHRCIPMIWRCDGHDDCRDGGTGTGSDEKDCSSSPSFFAWCKPSEFRCGNGSDASKSGAIFPSLCIPKSYNCDGYPDCYDKSDEKDCDDRECSSWEFRCQSGQCIPRNWTCNGVADCADKSDELPNVCFGALYTPCPTGQHHCDNGVCIGAELLCNKNNDCGDWSDEKKCGINECERSSPCEEKCVDLPIGYQCSCSAPKRLSLEDRSSCIANDPCVTANCTQGCMVKGQIPLCQCAKGYTLAPDQKSCKHTDSVAPNILLITSHRLMVLDINGNEKSVLLTNITNGVAVDYDYRTSLVYWSDVAAGKKFGYMNLNGVHGSYKLLSGISSRGPDGLAIDWIARNLYWADKDDDSINIANMKGKFRKTLLKGRPLHEPRGLAVDPIEGVLFWSDWGDRAHIGRMGMDGSDPKVILDSSLRWPNALALDSPAKRLFWGDGMLDYIGSCDYDGKNRRIVITKPVRHIFGLTIFEDYIYWSDWNNRTVDRAHKITGDDYKVLLQVQHRPMGIKIIHPLLQQIGHTEVDRHPCRSSLRCDNLCIPKGARNYTCFCAEGFKVDGSACTSNCKRSDFVCHNTYKCLPFWWKCDGQDDCGNGEDELYHINGACPEFKCDPGQMQCSQPRIIFSQSDPKVYTTPAPSNVTCLYSSQICDGVRDCPLGDDESKELCATYECHDSQFKCPNGTKCLPITAVCDGRDDCGDGSDERNCEKVLGDCGPSNFACTNSKSGQVERCISRSWICDGEKDCPNGEDEPPTCDVRKCESEQFRCASGKCIPNFYRCDGQNDCPDAGDEKGCDVAKGGKCKKDQFRCNDGQKCIAQIWVCDGESDCNDGSDEAECETETLPECDLGNFQCADGSRCVMAKEKCDGTRDCADGSDEENCPACNNSTFHCAYPLSKCLPLEKVCDGVVDCPDYSDELYCSCDSTKTENPQWLRCFDEGNSPTENSICVSASNFCDGVPDCPNDHDEDPKVCERHSCLSGYLKCRSGGQCYPQSGHCDQVPDCADGSDEDPNFCDSKCAGRMRCNNGRCIPYHKLCDGKDDCGDGSDERLCGNSICERFGTCSQMCIEEKNKDGHRCGCAYGYSMTTASLGRCKADGGHKAEVVILDGTDVRKFDHNDNMTHVYMNWIRLKKKTVADFDVFYPQPNGPPTYVWIDLFLGSVNVGTFEQFTEQPSRTERAVDAAENQEWTKRRGFDVFPHTPPSLAVDWVHQNVYVAHAAFSFTREIKAGITITPLSTPSQMIPIVTSHLDAVTSIAVNPQNPSMLCWTVERPFGSIECSNLDGSDRRTLVVDNIYEPNSITFDGPNERIYWTDFKKSTIETIRVDGKDRRVLEKYPHGHDRPFKLDVFEEYIYVIGRPHGTLWRTAKFIRDDRTFQYRSPASGIAKLRVVHRAKSSFEFFSVNPCGSNPCGTFPCISITQPHSRSIDLNEGGYRCVCARGSHWDGKECIQLEYTPGKDTECGSIICHNGGRCEKNPFGDFCGCPEGLKGSQCQWDPCQNACLNGGVCRLQKYGLSAEYEPFCVCPYDFTGQRCERYKCTGVCAHGTCSIHNETGMPRCRCENGWSGENCDVKGVSCTSDYCFNGGTCKQGKEGDAFCVCPLNYYGRRCENCFTPSGGSLICLNDGQCKNREKCQCAPGWTGASCEKDLCIGYCKMGSWCVHNSSSPNGLECRCKDSDKNPTSGKCSPICAQRPGWCKNGGECIDLPDFSAYCSCPPKWKGPRCEEVQHCDDYCSLNSQCVDANVTHWECRCSLGFSGPKCDSYEGCSPRCQNGGKCERDAKTRLGLCNCPKGLGGDDCTLVTAQSCGQIECANGGICTSRGPSCICPLSWKGLVCRTPSCDGLCQNGGECLISDKRAVCRCPKQFAGSRCQYDFTKRADMITNRGGQFLLIYLPVALVFCICAFLLYVVFMRTDKLRQIAQFSRSRMVDDHPETTMEEFHNPAFEPNDVGDGDESGRLVTRDQTNNFCNPVFEDDVYNDTVISGTRREETTLLPSQQQDPLRANVSNI</sequence>
<evidence type="ECO:0000256" key="15">
    <source>
        <dbReference type="PROSITE-ProRule" id="PRU00461"/>
    </source>
</evidence>
<dbReference type="PROSITE" id="PS50026">
    <property type="entry name" value="EGF_3"/>
    <property type="match status" value="8"/>
</dbReference>
<dbReference type="CDD" id="cd00112">
    <property type="entry name" value="LDLa"/>
    <property type="match status" value="17"/>
</dbReference>
<keyword evidence="3 13" id="KW-0245">EGF-like domain</keyword>
<comment type="caution">
    <text evidence="13">Lacks conserved residue(s) required for the propagation of feature annotation.</text>
</comment>
<dbReference type="PROSITE" id="PS01186">
    <property type="entry name" value="EGF_2"/>
    <property type="match status" value="3"/>
</dbReference>
<feature type="repeat" description="LDL-receptor class B" evidence="15">
    <location>
        <begin position="970"/>
        <end position="1012"/>
    </location>
</feature>
<reference evidence="19" key="1">
    <citation type="submission" date="2024-02" db="UniProtKB">
        <authorList>
            <consortium name="WormBaseParasite"/>
        </authorList>
    </citation>
    <scope>IDENTIFICATION</scope>
</reference>
<feature type="disulfide bond" evidence="13">
    <location>
        <begin position="2172"/>
        <end position="2181"/>
    </location>
</feature>
<dbReference type="SUPFAM" id="SSF57184">
    <property type="entry name" value="Growth factor receptor domain"/>
    <property type="match status" value="1"/>
</dbReference>
<feature type="disulfide bond" evidence="14">
    <location>
        <begin position="1360"/>
        <end position="1375"/>
    </location>
</feature>
<feature type="disulfide bond" evidence="13">
    <location>
        <begin position="2251"/>
        <end position="2260"/>
    </location>
</feature>
<feature type="disulfide bond" evidence="13">
    <location>
        <begin position="2326"/>
        <end position="2335"/>
    </location>
</feature>
<dbReference type="SUPFAM" id="SSF57424">
    <property type="entry name" value="LDL receptor-like module"/>
    <property type="match status" value="15"/>
</dbReference>
<feature type="domain" description="EGF-like" evidence="17">
    <location>
        <begin position="2072"/>
        <end position="2107"/>
    </location>
</feature>
<evidence type="ECO:0000256" key="1">
    <source>
        <dbReference type="ARBA" id="ARBA00004167"/>
    </source>
</evidence>
<feature type="disulfide bond" evidence="14">
    <location>
        <begin position="512"/>
        <end position="527"/>
    </location>
</feature>
<feature type="repeat" description="LDL-receptor class B" evidence="15">
    <location>
        <begin position="882"/>
        <end position="925"/>
    </location>
</feature>
<dbReference type="GO" id="GO:0005041">
    <property type="term" value="F:low-density lipoprotein particle receptor activity"/>
    <property type="evidence" value="ECO:0007669"/>
    <property type="project" value="TreeGrafter"/>
</dbReference>
<dbReference type="Proteomes" id="UP000887575">
    <property type="component" value="Unassembled WGS sequence"/>
</dbReference>
<feature type="disulfide bond" evidence="14">
    <location>
        <begin position="418"/>
        <end position="433"/>
    </location>
</feature>
<feature type="disulfide bond" evidence="13">
    <location>
        <begin position="2136"/>
        <end position="2145"/>
    </location>
</feature>
<feature type="domain" description="EGF-like" evidence="17">
    <location>
        <begin position="2109"/>
        <end position="2146"/>
    </location>
</feature>
<feature type="disulfide bond" evidence="14">
    <location>
        <begin position="611"/>
        <end position="626"/>
    </location>
</feature>
<dbReference type="InterPro" id="IPR000033">
    <property type="entry name" value="LDLR_classB_rpt"/>
</dbReference>
<feature type="disulfide bond" evidence="14">
    <location>
        <begin position="1403"/>
        <end position="1418"/>
    </location>
</feature>
<dbReference type="SMART" id="SM00181">
    <property type="entry name" value="EGF"/>
    <property type="match status" value="18"/>
</dbReference>
<feature type="disulfide bond" evidence="13">
    <location>
        <begin position="2266"/>
        <end position="2276"/>
    </location>
</feature>
<evidence type="ECO:0000256" key="2">
    <source>
        <dbReference type="ARBA" id="ARBA00004308"/>
    </source>
</evidence>
<feature type="disulfide bond" evidence="14">
    <location>
        <begin position="1442"/>
        <end position="1457"/>
    </location>
</feature>
<dbReference type="SUPFAM" id="SSF57196">
    <property type="entry name" value="EGF/Laminin"/>
    <property type="match status" value="5"/>
</dbReference>
<feature type="disulfide bond" evidence="14">
    <location>
        <begin position="1573"/>
        <end position="1588"/>
    </location>
</feature>
<feature type="domain" description="EGF-like" evidence="17">
    <location>
        <begin position="2373"/>
        <end position="2408"/>
    </location>
</feature>
<evidence type="ECO:0000256" key="16">
    <source>
        <dbReference type="SAM" id="Phobius"/>
    </source>
</evidence>
<evidence type="ECO:0000256" key="3">
    <source>
        <dbReference type="ARBA" id="ARBA00022536"/>
    </source>
</evidence>
<feature type="disulfide bond" evidence="13">
    <location>
        <begin position="2097"/>
        <end position="2106"/>
    </location>
</feature>
<feature type="repeat" description="LDL-receptor class B" evidence="15">
    <location>
        <begin position="926"/>
        <end position="969"/>
    </location>
</feature>
<evidence type="ECO:0000256" key="12">
    <source>
        <dbReference type="ARBA" id="ARBA00023180"/>
    </source>
</evidence>
<feature type="disulfide bond" evidence="14">
    <location>
        <begin position="1298"/>
        <end position="1310"/>
    </location>
</feature>
<keyword evidence="7" id="KW-0677">Repeat</keyword>
<feature type="disulfide bond" evidence="14">
    <location>
        <begin position="1305"/>
        <end position="1323"/>
    </location>
</feature>
<feature type="disulfide bond" evidence="14">
    <location>
        <begin position="531"/>
        <end position="543"/>
    </location>
</feature>
<feature type="disulfide bond" evidence="14">
    <location>
        <begin position="372"/>
        <end position="387"/>
    </location>
</feature>
<feature type="domain" description="EGF-like" evidence="17">
    <location>
        <begin position="2223"/>
        <end position="2261"/>
    </location>
</feature>
<dbReference type="Gene3D" id="2.120.10.30">
    <property type="entry name" value="TolB, C-terminal domain"/>
    <property type="match status" value="3"/>
</dbReference>
<evidence type="ECO:0000256" key="13">
    <source>
        <dbReference type="PROSITE-ProRule" id="PRU00076"/>
    </source>
</evidence>
<keyword evidence="6" id="KW-0732">Signal</keyword>
<dbReference type="Gene3D" id="2.40.128.620">
    <property type="match status" value="1"/>
</dbReference>
<feature type="disulfide bond" evidence="13">
    <location>
        <begin position="2377"/>
        <end position="2387"/>
    </location>
</feature>
<dbReference type="InterPro" id="IPR002172">
    <property type="entry name" value="LDrepeatLR_classA_rpt"/>
</dbReference>
<evidence type="ECO:0000256" key="14">
    <source>
        <dbReference type="PROSITE-ProRule" id="PRU00124"/>
    </source>
</evidence>
<keyword evidence="18" id="KW-1185">Reference proteome</keyword>
<dbReference type="PROSITE" id="PS51120">
    <property type="entry name" value="LDLRB"/>
    <property type="match status" value="4"/>
</dbReference>
<feature type="disulfide bond" evidence="13">
    <location>
        <begin position="2288"/>
        <end position="2297"/>
    </location>
</feature>
<feature type="disulfide bond" evidence="14">
    <location>
        <begin position="1561"/>
        <end position="1579"/>
    </location>
</feature>
<dbReference type="InterPro" id="IPR000742">
    <property type="entry name" value="EGF"/>
</dbReference>
<feature type="disulfide bond" evidence="14">
    <location>
        <begin position="1317"/>
        <end position="1332"/>
    </location>
</feature>
<dbReference type="InterPro" id="IPR023415">
    <property type="entry name" value="LDLR_class-A_CS"/>
</dbReference>
<dbReference type="InterPro" id="IPR001881">
    <property type="entry name" value="EGF-like_Ca-bd_dom"/>
</dbReference>
<dbReference type="GO" id="GO:0043235">
    <property type="term" value="C:receptor complex"/>
    <property type="evidence" value="ECO:0007669"/>
    <property type="project" value="TreeGrafter"/>
</dbReference>
<dbReference type="GO" id="GO:0005886">
    <property type="term" value="C:plasma membrane"/>
    <property type="evidence" value="ECO:0007669"/>
    <property type="project" value="TreeGrafter"/>
</dbReference>
<dbReference type="Gene3D" id="4.10.400.10">
    <property type="entry name" value="Low-density Lipoprotein Receptor"/>
    <property type="match status" value="18"/>
</dbReference>
<feature type="domain" description="EGF-like" evidence="17">
    <location>
        <begin position="2030"/>
        <end position="2071"/>
    </location>
</feature>
<evidence type="ECO:0000256" key="7">
    <source>
        <dbReference type="ARBA" id="ARBA00022737"/>
    </source>
</evidence>
<keyword evidence="9 16" id="KW-0472">Membrane</keyword>
<feature type="disulfide bond" evidence="14">
    <location>
        <begin position="675"/>
        <end position="687"/>
    </location>
</feature>
<dbReference type="FunFam" id="2.120.10.30:FF:000241">
    <property type="entry name" value="Low-density lipoprotein receptor-related protein 6"/>
    <property type="match status" value="1"/>
</dbReference>
<dbReference type="PROSITE" id="PS50068">
    <property type="entry name" value="LDLRA_2"/>
    <property type="match status" value="19"/>
</dbReference>
<dbReference type="SMART" id="SM00192">
    <property type="entry name" value="LDLa"/>
    <property type="match status" value="19"/>
</dbReference>
<feature type="domain" description="EGF-like" evidence="17">
    <location>
        <begin position="2149"/>
        <end position="2182"/>
    </location>
</feature>
<dbReference type="FunFam" id="4.10.400.10:FF:000045">
    <property type="entry name" value="Low-density lipoprotein receptor-related protein 2"/>
    <property type="match status" value="1"/>
</dbReference>
<feature type="disulfide bond" evidence="14">
    <location>
        <begin position="1230"/>
        <end position="1245"/>
    </location>
</feature>
<dbReference type="InterPro" id="IPR051221">
    <property type="entry name" value="LDLR-related"/>
</dbReference>
<evidence type="ECO:0000313" key="18">
    <source>
        <dbReference type="Proteomes" id="UP000887575"/>
    </source>
</evidence>
<dbReference type="Pfam" id="PF00057">
    <property type="entry name" value="Ldl_recept_a"/>
    <property type="match status" value="16"/>
</dbReference>
<dbReference type="SMART" id="SM00135">
    <property type="entry name" value="LY"/>
    <property type="match status" value="12"/>
</dbReference>
<comment type="subcellular location">
    <subcellularLocation>
        <location evidence="2">Endomembrane system</location>
    </subcellularLocation>
    <subcellularLocation>
        <location evidence="1">Membrane</location>
        <topology evidence="1">Single-pass membrane protein</topology>
    </subcellularLocation>
</comment>
<keyword evidence="8 16" id="KW-1133">Transmembrane helix</keyword>
<feature type="disulfide bond" evidence="14">
    <location>
        <begin position="473"/>
        <end position="488"/>
    </location>
</feature>
<feature type="domain" description="EGF-like" evidence="17">
    <location>
        <begin position="2299"/>
        <end position="2336"/>
    </location>
</feature>
<evidence type="ECO:0000256" key="11">
    <source>
        <dbReference type="ARBA" id="ARBA00023170"/>
    </source>
</evidence>
<feature type="disulfide bond" evidence="13">
    <location>
        <begin position="2034"/>
        <end position="2044"/>
    </location>
</feature>
<dbReference type="GO" id="GO:0006897">
    <property type="term" value="P:endocytosis"/>
    <property type="evidence" value="ECO:0007669"/>
    <property type="project" value="UniProtKB-KW"/>
</dbReference>
<dbReference type="SUPFAM" id="SSF63825">
    <property type="entry name" value="YWTD domain"/>
    <property type="match status" value="3"/>
</dbReference>
<dbReference type="Pfam" id="PF00058">
    <property type="entry name" value="Ldl_recept_b"/>
    <property type="match status" value="4"/>
</dbReference>
<organism evidence="18 19">
    <name type="scientific">Mesorhabditis belari</name>
    <dbReference type="NCBI Taxonomy" id="2138241"/>
    <lineage>
        <taxon>Eukaryota</taxon>
        <taxon>Metazoa</taxon>
        <taxon>Ecdysozoa</taxon>
        <taxon>Nematoda</taxon>
        <taxon>Chromadorea</taxon>
        <taxon>Rhabditida</taxon>
        <taxon>Rhabditina</taxon>
        <taxon>Rhabditomorpha</taxon>
        <taxon>Rhabditoidea</taxon>
        <taxon>Rhabditidae</taxon>
        <taxon>Mesorhabditinae</taxon>
        <taxon>Mesorhabditis</taxon>
    </lineage>
</organism>
<dbReference type="FunFam" id="4.10.400.10:FF:000034">
    <property type="entry name" value="Low-density lipoprotein receptor-related protein 2"/>
    <property type="match status" value="2"/>
</dbReference>
<feature type="disulfide bond" evidence="14">
    <location>
        <begin position="631"/>
        <end position="643"/>
    </location>
</feature>
<feature type="disulfide bond" evidence="14">
    <location>
        <begin position="682"/>
        <end position="700"/>
    </location>
</feature>
<feature type="disulfide bond" evidence="13">
    <location>
        <begin position="2303"/>
        <end position="2313"/>
    </location>
</feature>
<keyword evidence="10 13" id="KW-1015">Disulfide bond</keyword>
<dbReference type="InterPro" id="IPR011042">
    <property type="entry name" value="6-blade_b-propeller_TolB-like"/>
</dbReference>
<feature type="disulfide bond" evidence="13">
    <location>
        <begin position="2398"/>
        <end position="2407"/>
    </location>
</feature>
<dbReference type="InterPro" id="IPR009030">
    <property type="entry name" value="Growth_fac_rcpt_cys_sf"/>
</dbReference>
<feature type="disulfide bond" evidence="14">
    <location>
        <begin position="353"/>
        <end position="365"/>
    </location>
</feature>
<feature type="transmembrane region" description="Helical" evidence="16">
    <location>
        <begin position="2426"/>
        <end position="2447"/>
    </location>
</feature>
<dbReference type="PRINTS" id="PR00261">
    <property type="entry name" value="LDLRECEPTOR"/>
</dbReference>
<feature type="disulfide bond" evidence="14">
    <location>
        <begin position="638"/>
        <end position="656"/>
    </location>
</feature>
<evidence type="ECO:0000259" key="17">
    <source>
        <dbReference type="PROSITE" id="PS50026"/>
    </source>
</evidence>
<dbReference type="GO" id="GO:0012505">
    <property type="term" value="C:endomembrane system"/>
    <property type="evidence" value="ECO:0007669"/>
    <property type="project" value="UniProtKB-SubCell"/>
</dbReference>
<accession>A0AAF3EVD4</accession>
<evidence type="ECO:0000256" key="4">
    <source>
        <dbReference type="ARBA" id="ARBA00022583"/>
    </source>
</evidence>
<evidence type="ECO:0000256" key="10">
    <source>
        <dbReference type="ARBA" id="ARBA00023157"/>
    </source>
</evidence>
<feature type="disulfide bond" evidence="13">
    <location>
        <begin position="2061"/>
        <end position="2070"/>
    </location>
</feature>
<dbReference type="SMART" id="SM00179">
    <property type="entry name" value="EGF_CA"/>
    <property type="match status" value="6"/>
</dbReference>
<feature type="disulfide bond" evidence="14">
    <location>
        <begin position="360"/>
        <end position="378"/>
    </location>
</feature>
<dbReference type="Pfam" id="PF07974">
    <property type="entry name" value="EGF_2"/>
    <property type="match status" value="1"/>
</dbReference>
<name>A0AAF3EVD4_9BILA</name>